<evidence type="ECO:0000313" key="1">
    <source>
        <dbReference type="EMBL" id="KAJ1901221.1"/>
    </source>
</evidence>
<organism evidence="1 2">
    <name type="scientific">Kickxella alabastrina</name>
    <dbReference type="NCBI Taxonomy" id="61397"/>
    <lineage>
        <taxon>Eukaryota</taxon>
        <taxon>Fungi</taxon>
        <taxon>Fungi incertae sedis</taxon>
        <taxon>Zoopagomycota</taxon>
        <taxon>Kickxellomycotina</taxon>
        <taxon>Kickxellomycetes</taxon>
        <taxon>Kickxellales</taxon>
        <taxon>Kickxellaceae</taxon>
        <taxon>Kickxella</taxon>
    </lineage>
</organism>
<protein>
    <submittedName>
        <fullName evidence="1">Uncharacterized protein</fullName>
    </submittedName>
</protein>
<accession>A0ACC1IUY9</accession>
<dbReference type="EMBL" id="JANBPG010000038">
    <property type="protein sequence ID" value="KAJ1901221.1"/>
    <property type="molecule type" value="Genomic_DNA"/>
</dbReference>
<name>A0ACC1IUY9_9FUNG</name>
<gene>
    <name evidence="1" type="ORF">LPJ66_000935</name>
</gene>
<evidence type="ECO:0000313" key="2">
    <source>
        <dbReference type="Proteomes" id="UP001150581"/>
    </source>
</evidence>
<dbReference type="Proteomes" id="UP001150581">
    <property type="component" value="Unassembled WGS sequence"/>
</dbReference>
<proteinExistence type="predicted"/>
<sequence length="482" mass="51259">MYAGTNLGSLGGTSGGSSSSASGGVRRTLGSLSSGISASLLYGTSAEEKVVLDIGSYTLRAGFSGDSSPLHTTELFGKFTIVGPTKRLAGRSRGLFDNRIGSDEVLEALLLEQVREVYRRHLLIDSKSRKVAVVEGALLPVQVKRALARVLMGNLRVPQVTFYPSSVVALMTCGAMAGLVVDCGHRSTTVMPVYDCRPLTTYMVSTPMGGNTLFKNLRELLLRFGRFRPFGANEAGSIAVDDDVLGDEIVHLLKTKLLYASPVGIPQSFGRPPTELGVGLVGDDLVGWFESSMTASSEFTRMTVDSSKHGRGVLEFPSWIRERAAEVLFAGDATQDHQGIVESLARCIERAPVDTRRALVSKILVVGGVADMPNLRVRLLHDLVSRLRQNPKWSALADIAALAEERNGSESHSSSVNSSKSNISKGRSAGSEPSPSAANGTAFASSNRCWIGASLAAAAKIGGTDIKAEDFDGVNLPDWTIQ</sequence>
<reference evidence="1" key="1">
    <citation type="submission" date="2022-07" db="EMBL/GenBank/DDBJ databases">
        <title>Phylogenomic reconstructions and comparative analyses of Kickxellomycotina fungi.</title>
        <authorList>
            <person name="Reynolds N.K."/>
            <person name="Stajich J.E."/>
            <person name="Barry K."/>
            <person name="Grigoriev I.V."/>
            <person name="Crous P."/>
            <person name="Smith M.E."/>
        </authorList>
    </citation>
    <scope>NUCLEOTIDE SEQUENCE</scope>
    <source>
        <strain evidence="1">Benny 63K</strain>
    </source>
</reference>
<keyword evidence="2" id="KW-1185">Reference proteome</keyword>
<comment type="caution">
    <text evidence="1">The sequence shown here is derived from an EMBL/GenBank/DDBJ whole genome shotgun (WGS) entry which is preliminary data.</text>
</comment>